<keyword evidence="9" id="KW-1185">Reference proteome</keyword>
<dbReference type="Proteomes" id="UP001465976">
    <property type="component" value="Unassembled WGS sequence"/>
</dbReference>
<sequence length="593" mass="63525">MVHRPDTSTSSATLTPVTSKTSSTPTAAVPKTSIRFKLILCTLFISLFLAAMDLTAIATALPAMINDLHGTEGYIWVGAAYSLASTAFLPMSGGLAEIFGRQPALLLALSLFALGSALCGSAKTTSWLIAGRTVQGLGGGAIQSLASIIISDLVSLQERGKYNAVIGLAWATATSIGVLVGGALADQGQWRWLFYLNLPICGVAIVATVCVLRLPKPKGTLREKLRKMDWMDLTFTNDFSGNFLVISSTTIFTIGLSWGGAVYPWSSTHVLATLIVGFIGFVAFFVYEAKWAVNPIVPISLLSNISSVSGYIQNFINILSMISLNFYISIYLQACKDASPIRTGVSMLPVTSTVGVCIIVSGISVALTKRYRPQLWVGWVLFVVGFGLMIQLTDKSTYADAVGRVVIPMIGIGIIGAVAYFPVLAPLDVTQNAHALAFFAFGRAFAGVWAISIGNTVFQNELTKRLVHRNLSALGSLDLSDAETLYGFIPQIRFLPEPVKGVIQSDVAKSLSVFWMVLTVLGGVGLLSSLPIFMRDIPLQDVTDERWTRGAFDGDESVDEEKGISNEEIESSNGEGEVGLPKEHMGEGRPFGH</sequence>
<evidence type="ECO:0000313" key="8">
    <source>
        <dbReference type="EMBL" id="KAL0580346.1"/>
    </source>
</evidence>
<feature type="transmembrane region" description="Helical" evidence="6">
    <location>
        <begin position="235"/>
        <end position="258"/>
    </location>
</feature>
<dbReference type="InterPro" id="IPR011701">
    <property type="entry name" value="MFS"/>
</dbReference>
<feature type="transmembrane region" description="Helical" evidence="6">
    <location>
        <begin position="270"/>
        <end position="287"/>
    </location>
</feature>
<feature type="transmembrane region" description="Helical" evidence="6">
    <location>
        <begin position="375"/>
        <end position="393"/>
    </location>
</feature>
<dbReference type="Pfam" id="PF07690">
    <property type="entry name" value="MFS_1"/>
    <property type="match status" value="1"/>
</dbReference>
<evidence type="ECO:0000313" key="9">
    <source>
        <dbReference type="Proteomes" id="UP001465976"/>
    </source>
</evidence>
<evidence type="ECO:0000256" key="6">
    <source>
        <dbReference type="SAM" id="Phobius"/>
    </source>
</evidence>
<feature type="transmembrane region" description="Helical" evidence="6">
    <location>
        <begin position="308"/>
        <end position="328"/>
    </location>
</feature>
<dbReference type="InterPro" id="IPR020846">
    <property type="entry name" value="MFS_dom"/>
</dbReference>
<feature type="transmembrane region" description="Helical" evidence="6">
    <location>
        <begin position="73"/>
        <end position="92"/>
    </location>
</feature>
<keyword evidence="4 6" id="KW-0472">Membrane</keyword>
<feature type="compositionally biased region" description="Low complexity" evidence="5">
    <location>
        <begin position="13"/>
        <end position="26"/>
    </location>
</feature>
<feature type="transmembrane region" description="Helical" evidence="6">
    <location>
        <begin position="129"/>
        <end position="150"/>
    </location>
</feature>
<name>A0ABR3FXR9_9AGAR</name>
<comment type="subcellular location">
    <subcellularLocation>
        <location evidence="1">Membrane</location>
        <topology evidence="1">Multi-pass membrane protein</topology>
    </subcellularLocation>
</comment>
<reference evidence="8 9" key="1">
    <citation type="submission" date="2024-02" db="EMBL/GenBank/DDBJ databases">
        <title>A draft genome for the cacao thread blight pathogen Marasmius crinis-equi.</title>
        <authorList>
            <person name="Cohen S.P."/>
            <person name="Baruah I.K."/>
            <person name="Amoako-Attah I."/>
            <person name="Bukari Y."/>
            <person name="Meinhardt L.W."/>
            <person name="Bailey B.A."/>
        </authorList>
    </citation>
    <scope>NUCLEOTIDE SEQUENCE [LARGE SCALE GENOMIC DNA]</scope>
    <source>
        <strain evidence="8 9">GH-76</strain>
    </source>
</reference>
<feature type="region of interest" description="Disordered" evidence="5">
    <location>
        <begin position="1"/>
        <end position="26"/>
    </location>
</feature>
<evidence type="ECO:0000259" key="7">
    <source>
        <dbReference type="PROSITE" id="PS50850"/>
    </source>
</evidence>
<organism evidence="8 9">
    <name type="scientific">Marasmius crinis-equi</name>
    <dbReference type="NCBI Taxonomy" id="585013"/>
    <lineage>
        <taxon>Eukaryota</taxon>
        <taxon>Fungi</taxon>
        <taxon>Dikarya</taxon>
        <taxon>Basidiomycota</taxon>
        <taxon>Agaricomycotina</taxon>
        <taxon>Agaricomycetes</taxon>
        <taxon>Agaricomycetidae</taxon>
        <taxon>Agaricales</taxon>
        <taxon>Marasmiineae</taxon>
        <taxon>Marasmiaceae</taxon>
        <taxon>Marasmius</taxon>
    </lineage>
</organism>
<evidence type="ECO:0000256" key="1">
    <source>
        <dbReference type="ARBA" id="ARBA00004141"/>
    </source>
</evidence>
<protein>
    <recommendedName>
        <fullName evidence="7">Major facilitator superfamily (MFS) profile domain-containing protein</fullName>
    </recommendedName>
</protein>
<dbReference type="InterPro" id="IPR036259">
    <property type="entry name" value="MFS_trans_sf"/>
</dbReference>
<feature type="transmembrane region" description="Helical" evidence="6">
    <location>
        <begin position="513"/>
        <end position="533"/>
    </location>
</feature>
<feature type="transmembrane region" description="Helical" evidence="6">
    <location>
        <begin position="38"/>
        <end position="61"/>
    </location>
</feature>
<feature type="transmembrane region" description="Helical" evidence="6">
    <location>
        <begin position="104"/>
        <end position="123"/>
    </location>
</feature>
<proteinExistence type="predicted"/>
<comment type="caution">
    <text evidence="8">The sequence shown here is derived from an EMBL/GenBank/DDBJ whole genome shotgun (WGS) entry which is preliminary data.</text>
</comment>
<evidence type="ECO:0000256" key="2">
    <source>
        <dbReference type="ARBA" id="ARBA00022692"/>
    </source>
</evidence>
<feature type="transmembrane region" description="Helical" evidence="6">
    <location>
        <begin position="348"/>
        <end position="368"/>
    </location>
</feature>
<feature type="transmembrane region" description="Helical" evidence="6">
    <location>
        <begin position="162"/>
        <end position="180"/>
    </location>
</feature>
<evidence type="ECO:0000256" key="5">
    <source>
        <dbReference type="SAM" id="MobiDB-lite"/>
    </source>
</evidence>
<evidence type="ECO:0000256" key="4">
    <source>
        <dbReference type="ARBA" id="ARBA00023136"/>
    </source>
</evidence>
<keyword evidence="2 6" id="KW-0812">Transmembrane</keyword>
<accession>A0ABR3FXR9</accession>
<feature type="transmembrane region" description="Helical" evidence="6">
    <location>
        <begin position="436"/>
        <end position="458"/>
    </location>
</feature>
<feature type="region of interest" description="Disordered" evidence="5">
    <location>
        <begin position="550"/>
        <end position="593"/>
    </location>
</feature>
<dbReference type="SUPFAM" id="SSF103473">
    <property type="entry name" value="MFS general substrate transporter"/>
    <property type="match status" value="1"/>
</dbReference>
<keyword evidence="3 6" id="KW-1133">Transmembrane helix</keyword>
<dbReference type="PROSITE" id="PS50850">
    <property type="entry name" value="MFS"/>
    <property type="match status" value="1"/>
</dbReference>
<feature type="domain" description="Major facilitator superfamily (MFS) profile" evidence="7">
    <location>
        <begin position="39"/>
        <end position="499"/>
    </location>
</feature>
<feature type="transmembrane region" description="Helical" evidence="6">
    <location>
        <begin position="405"/>
        <end position="424"/>
    </location>
</feature>
<dbReference type="PANTHER" id="PTHR23501:SF102">
    <property type="entry name" value="DRUG TRANSPORTER, PUTATIVE (AFU_ORTHOLOGUE AFUA_3G08530)-RELATED"/>
    <property type="match status" value="1"/>
</dbReference>
<dbReference type="PANTHER" id="PTHR23501">
    <property type="entry name" value="MAJOR FACILITATOR SUPERFAMILY"/>
    <property type="match status" value="1"/>
</dbReference>
<evidence type="ECO:0000256" key="3">
    <source>
        <dbReference type="ARBA" id="ARBA00022989"/>
    </source>
</evidence>
<feature type="transmembrane region" description="Helical" evidence="6">
    <location>
        <begin position="192"/>
        <end position="214"/>
    </location>
</feature>
<dbReference type="Gene3D" id="1.20.1720.10">
    <property type="entry name" value="Multidrug resistance protein D"/>
    <property type="match status" value="1"/>
</dbReference>
<dbReference type="EMBL" id="JBAHYK010000033">
    <property type="protein sequence ID" value="KAL0580346.1"/>
    <property type="molecule type" value="Genomic_DNA"/>
</dbReference>
<gene>
    <name evidence="8" type="ORF">V5O48_001683</name>
</gene>